<evidence type="ECO:0000256" key="1">
    <source>
        <dbReference type="SAM" id="Phobius"/>
    </source>
</evidence>
<organism evidence="2 3">
    <name type="scientific">Deinococcus multiflagellatus</name>
    <dbReference type="NCBI Taxonomy" id="1656887"/>
    <lineage>
        <taxon>Bacteria</taxon>
        <taxon>Thermotogati</taxon>
        <taxon>Deinococcota</taxon>
        <taxon>Deinococci</taxon>
        <taxon>Deinococcales</taxon>
        <taxon>Deinococcaceae</taxon>
        <taxon>Deinococcus</taxon>
    </lineage>
</organism>
<reference evidence="3" key="1">
    <citation type="journal article" date="2019" name="Int. J. Syst. Evol. Microbiol.">
        <title>The Global Catalogue of Microorganisms (GCM) 10K type strain sequencing project: providing services to taxonomists for standard genome sequencing and annotation.</title>
        <authorList>
            <consortium name="The Broad Institute Genomics Platform"/>
            <consortium name="The Broad Institute Genome Sequencing Center for Infectious Disease"/>
            <person name="Wu L."/>
            <person name="Ma J."/>
        </authorList>
    </citation>
    <scope>NUCLEOTIDE SEQUENCE [LARGE SCALE GENOMIC DNA]</scope>
    <source>
        <strain evidence="3">CCUG 63830</strain>
    </source>
</reference>
<proteinExistence type="predicted"/>
<dbReference type="Proteomes" id="UP001596317">
    <property type="component" value="Unassembled WGS sequence"/>
</dbReference>
<keyword evidence="1" id="KW-1133">Transmembrane helix</keyword>
<keyword evidence="3" id="KW-1185">Reference proteome</keyword>
<sequence>MLTPQTAAPITPAPEQQGRLTDGFSMVEVLVAGVILILLLGTYAQLSVQAERNNTALSAGTLAADSAALISQEITRGNPVMTPDTGHSVHLAPNLIASLSSGPTLRSQIAAAELQATVTGLGGNPPTYRVTVLTSSTPFHVTVVGPGGSE</sequence>
<name>A0ABW1ZT22_9DEIO</name>
<comment type="caution">
    <text evidence="2">The sequence shown here is derived from an EMBL/GenBank/DDBJ whole genome shotgun (WGS) entry which is preliminary data.</text>
</comment>
<protein>
    <submittedName>
        <fullName evidence="2">Type II secretion system protein</fullName>
    </submittedName>
</protein>
<keyword evidence="1" id="KW-0812">Transmembrane</keyword>
<gene>
    <name evidence="2" type="ORF">ACFP90_26970</name>
</gene>
<keyword evidence="1" id="KW-0472">Membrane</keyword>
<evidence type="ECO:0000313" key="3">
    <source>
        <dbReference type="Proteomes" id="UP001596317"/>
    </source>
</evidence>
<feature type="transmembrane region" description="Helical" evidence="1">
    <location>
        <begin position="24"/>
        <end position="44"/>
    </location>
</feature>
<evidence type="ECO:0000313" key="2">
    <source>
        <dbReference type="EMBL" id="MFC6663659.1"/>
    </source>
</evidence>
<accession>A0ABW1ZT22</accession>
<dbReference type="RefSeq" id="WP_224609767.1">
    <property type="nucleotide sequence ID" value="NZ_JAIQXV010000012.1"/>
</dbReference>
<dbReference type="EMBL" id="JBHSWB010000004">
    <property type="protein sequence ID" value="MFC6663659.1"/>
    <property type="molecule type" value="Genomic_DNA"/>
</dbReference>